<evidence type="ECO:0000256" key="1">
    <source>
        <dbReference type="ARBA" id="ARBA00000151"/>
    </source>
</evidence>
<gene>
    <name evidence="17" type="primary">thiD</name>
    <name evidence="17" type="ORF">H8S45_01085</name>
</gene>
<dbReference type="EC" id="2.7.1.49" evidence="5"/>
<feature type="domain" description="Pyridoxamine kinase/Phosphomethylpyrimidine kinase" evidence="16">
    <location>
        <begin position="11"/>
        <end position="253"/>
    </location>
</feature>
<keyword evidence="8 17" id="KW-0808">Transferase</keyword>
<organism evidence="17 18">
    <name type="scientific">Agathobaculum faecis</name>
    <dbReference type="NCBI Taxonomy" id="2763013"/>
    <lineage>
        <taxon>Bacteria</taxon>
        <taxon>Bacillati</taxon>
        <taxon>Bacillota</taxon>
        <taxon>Clostridia</taxon>
        <taxon>Eubacteriales</taxon>
        <taxon>Butyricicoccaceae</taxon>
        <taxon>Agathobaculum</taxon>
    </lineage>
</organism>
<accession>A0A923LU67</accession>
<dbReference type="GO" id="GO:0008902">
    <property type="term" value="F:hydroxymethylpyrimidine kinase activity"/>
    <property type="evidence" value="ECO:0007669"/>
    <property type="project" value="UniProtKB-EC"/>
</dbReference>
<dbReference type="CDD" id="cd01169">
    <property type="entry name" value="HMPP_kinase"/>
    <property type="match status" value="1"/>
</dbReference>
<evidence type="ECO:0000256" key="13">
    <source>
        <dbReference type="ARBA" id="ARBA00037917"/>
    </source>
</evidence>
<evidence type="ECO:0000256" key="5">
    <source>
        <dbReference type="ARBA" id="ARBA00012135"/>
    </source>
</evidence>
<keyword evidence="11" id="KW-0067">ATP-binding</keyword>
<evidence type="ECO:0000259" key="16">
    <source>
        <dbReference type="Pfam" id="PF08543"/>
    </source>
</evidence>
<dbReference type="EMBL" id="JACOPL010000001">
    <property type="protein sequence ID" value="MBC5724069.1"/>
    <property type="molecule type" value="Genomic_DNA"/>
</dbReference>
<reference evidence="17" key="1">
    <citation type="submission" date="2020-08" db="EMBL/GenBank/DDBJ databases">
        <title>Genome public.</title>
        <authorList>
            <person name="Liu C."/>
            <person name="Sun Q."/>
        </authorList>
    </citation>
    <scope>NUCLEOTIDE SEQUENCE</scope>
    <source>
        <strain evidence="17">NSJ-28</strain>
    </source>
</reference>
<evidence type="ECO:0000256" key="9">
    <source>
        <dbReference type="ARBA" id="ARBA00022741"/>
    </source>
</evidence>
<dbReference type="Pfam" id="PF08543">
    <property type="entry name" value="Phos_pyr_kin"/>
    <property type="match status" value="1"/>
</dbReference>
<dbReference type="Gene3D" id="3.40.1190.20">
    <property type="match status" value="1"/>
</dbReference>
<evidence type="ECO:0000256" key="10">
    <source>
        <dbReference type="ARBA" id="ARBA00022777"/>
    </source>
</evidence>
<comment type="pathway">
    <text evidence="13">Cofactor biosynthesis; thiamine diphosphate biosynthesis; 4-amino-2-methyl-5-diphosphomethylpyrimidine from 5-amino-1-(5-phospho-D-ribosyl)imidazole: step 2/3.</text>
</comment>
<dbReference type="SUPFAM" id="SSF53613">
    <property type="entry name" value="Ribokinase-like"/>
    <property type="match status" value="1"/>
</dbReference>
<comment type="catalytic activity">
    <reaction evidence="2">
        <text>4-amino-2-methyl-5-(phosphooxymethyl)pyrimidine + ATP = 4-amino-2-methyl-5-(diphosphooxymethyl)pyrimidine + ADP</text>
        <dbReference type="Rhea" id="RHEA:19893"/>
        <dbReference type="ChEBI" id="CHEBI:30616"/>
        <dbReference type="ChEBI" id="CHEBI:57841"/>
        <dbReference type="ChEBI" id="CHEBI:58354"/>
        <dbReference type="ChEBI" id="CHEBI:456216"/>
        <dbReference type="EC" id="2.7.4.7"/>
    </reaction>
</comment>
<comment type="caution">
    <text evidence="17">The sequence shown here is derived from an EMBL/GenBank/DDBJ whole genome shotgun (WGS) entry which is preliminary data.</text>
</comment>
<dbReference type="Proteomes" id="UP000606499">
    <property type="component" value="Unassembled WGS sequence"/>
</dbReference>
<keyword evidence="18" id="KW-1185">Reference proteome</keyword>
<name>A0A923LU67_9FIRM</name>
<keyword evidence="12" id="KW-0784">Thiamine biosynthesis</keyword>
<evidence type="ECO:0000256" key="7">
    <source>
        <dbReference type="ARBA" id="ARBA00019161"/>
    </source>
</evidence>
<comment type="catalytic activity">
    <reaction evidence="1">
        <text>4-amino-5-hydroxymethyl-2-methylpyrimidine + ATP = 4-amino-2-methyl-5-(phosphooxymethyl)pyrimidine + ADP + H(+)</text>
        <dbReference type="Rhea" id="RHEA:23096"/>
        <dbReference type="ChEBI" id="CHEBI:15378"/>
        <dbReference type="ChEBI" id="CHEBI:16892"/>
        <dbReference type="ChEBI" id="CHEBI:30616"/>
        <dbReference type="ChEBI" id="CHEBI:58354"/>
        <dbReference type="ChEBI" id="CHEBI:456216"/>
        <dbReference type="EC" id="2.7.1.49"/>
    </reaction>
</comment>
<evidence type="ECO:0000256" key="2">
    <source>
        <dbReference type="ARBA" id="ARBA00000565"/>
    </source>
</evidence>
<dbReference type="AlphaFoldDB" id="A0A923LU67"/>
<evidence type="ECO:0000256" key="14">
    <source>
        <dbReference type="ARBA" id="ARBA00042102"/>
    </source>
</evidence>
<keyword evidence="10 17" id="KW-0418">Kinase</keyword>
<evidence type="ECO:0000256" key="6">
    <source>
        <dbReference type="ARBA" id="ARBA00012963"/>
    </source>
</evidence>
<evidence type="ECO:0000313" key="18">
    <source>
        <dbReference type="Proteomes" id="UP000606499"/>
    </source>
</evidence>
<dbReference type="FunFam" id="3.40.1190.20:FF:000003">
    <property type="entry name" value="Phosphomethylpyrimidine kinase ThiD"/>
    <property type="match status" value="1"/>
</dbReference>
<comment type="pathway">
    <text evidence="3">Cofactor biosynthesis; thiamine diphosphate biosynthesis; 4-amino-2-methyl-5-diphosphomethylpyrimidine from 5-amino-1-(5-phospho-D-ribosyl)imidazole: step 3/3.</text>
</comment>
<dbReference type="GO" id="GO:0009228">
    <property type="term" value="P:thiamine biosynthetic process"/>
    <property type="evidence" value="ECO:0007669"/>
    <property type="project" value="UniProtKB-KW"/>
</dbReference>
<protein>
    <recommendedName>
        <fullName evidence="7">Hydroxymethylpyrimidine/phosphomethylpyrimidine kinase</fullName>
        <ecNumber evidence="5">2.7.1.49</ecNumber>
        <ecNumber evidence="6">2.7.4.7</ecNumber>
    </recommendedName>
    <alternativeName>
        <fullName evidence="14">Hydroxymethylpyrimidine kinase</fullName>
    </alternativeName>
    <alternativeName>
        <fullName evidence="15">Hydroxymethylpyrimidine phosphate kinase</fullName>
    </alternativeName>
</protein>
<comment type="similarity">
    <text evidence="4">Belongs to the ThiD family.</text>
</comment>
<dbReference type="GO" id="GO:0005524">
    <property type="term" value="F:ATP binding"/>
    <property type="evidence" value="ECO:0007669"/>
    <property type="project" value="UniProtKB-KW"/>
</dbReference>
<dbReference type="InterPro" id="IPR004399">
    <property type="entry name" value="HMP/HMP-P_kinase_dom"/>
</dbReference>
<evidence type="ECO:0000313" key="17">
    <source>
        <dbReference type="EMBL" id="MBC5724069.1"/>
    </source>
</evidence>
<evidence type="ECO:0000256" key="15">
    <source>
        <dbReference type="ARBA" id="ARBA00043176"/>
    </source>
</evidence>
<evidence type="ECO:0000256" key="4">
    <source>
        <dbReference type="ARBA" id="ARBA00009879"/>
    </source>
</evidence>
<dbReference type="InterPro" id="IPR029056">
    <property type="entry name" value="Ribokinase-like"/>
</dbReference>
<proteinExistence type="inferred from homology"/>
<dbReference type="RefSeq" id="WP_054325924.1">
    <property type="nucleotide sequence ID" value="NZ_JACOPL010000001.1"/>
</dbReference>
<dbReference type="EC" id="2.7.4.7" evidence="6"/>
<evidence type="ECO:0000256" key="12">
    <source>
        <dbReference type="ARBA" id="ARBA00022977"/>
    </source>
</evidence>
<keyword evidence="9" id="KW-0547">Nucleotide-binding</keyword>
<evidence type="ECO:0000256" key="11">
    <source>
        <dbReference type="ARBA" id="ARBA00022840"/>
    </source>
</evidence>
<dbReference type="InterPro" id="IPR013749">
    <property type="entry name" value="PM/HMP-P_kinase-1"/>
</dbReference>
<sequence length="261" mass="27692">MKTVLAIAGTDPTGGAGIQTDLKTIEAYGLYGMAVITVVIAQNTTGVFDMQPVSAALVAKQIDCVFEDIRPDSVKLGMLYDTNIIRTVAERLRAYHAENIVLDPVMLSSSGSALLRPDAAKTLLDELFPLCALVTPNLQEAAAICGHTIRSRADMEQAAQAIAPLTQGSVMVKGGHLRDCADDLLFADGQLHWLSAPRIDNPNTHGTGCTLSSAIACGLAQGIPLADSVKRAKRYLTACIRYGLALGHGSGPLQHKVDWDK</sequence>
<dbReference type="GO" id="GO:0008972">
    <property type="term" value="F:phosphomethylpyrimidine kinase activity"/>
    <property type="evidence" value="ECO:0007669"/>
    <property type="project" value="UniProtKB-EC"/>
</dbReference>
<dbReference type="PANTHER" id="PTHR20858">
    <property type="entry name" value="PHOSPHOMETHYLPYRIMIDINE KINASE"/>
    <property type="match status" value="1"/>
</dbReference>
<evidence type="ECO:0000256" key="3">
    <source>
        <dbReference type="ARBA" id="ARBA00004769"/>
    </source>
</evidence>
<dbReference type="NCBIfam" id="TIGR00097">
    <property type="entry name" value="HMP-P_kinase"/>
    <property type="match status" value="1"/>
</dbReference>
<dbReference type="PANTHER" id="PTHR20858:SF17">
    <property type="entry name" value="HYDROXYMETHYLPYRIMIDINE_PHOSPHOMETHYLPYRIMIDINE KINASE THI20-RELATED"/>
    <property type="match status" value="1"/>
</dbReference>
<evidence type="ECO:0000256" key="8">
    <source>
        <dbReference type="ARBA" id="ARBA00022679"/>
    </source>
</evidence>
<dbReference type="GO" id="GO:0005829">
    <property type="term" value="C:cytosol"/>
    <property type="evidence" value="ECO:0007669"/>
    <property type="project" value="TreeGrafter"/>
</dbReference>